<organism evidence="1 2">
    <name type="scientific">Gordonia phage Clawz</name>
    <dbReference type="NCBI Taxonomy" id="2743910"/>
    <lineage>
        <taxon>Viruses</taxon>
        <taxon>Duplodnaviria</taxon>
        <taxon>Heunggongvirae</taxon>
        <taxon>Uroviricota</taxon>
        <taxon>Caudoviricetes</taxon>
        <taxon>Clawzvirus</taxon>
        <taxon>Clawzvirus clawz</taxon>
    </lineage>
</organism>
<gene>
    <name evidence="1" type="primary">32</name>
    <name evidence="1" type="ORF">SEA_CLAWZ_32</name>
</gene>
<sequence>MGMTVRQRRALTRERDALALACEYLNNRGYDLLAEKVEVVVADLTEDLKEDQC</sequence>
<dbReference type="RefSeq" id="YP_010675461.1">
    <property type="nucleotide sequence ID" value="NC_071004.1"/>
</dbReference>
<evidence type="ECO:0000313" key="2">
    <source>
        <dbReference type="Proteomes" id="UP000821895"/>
    </source>
</evidence>
<name>A0AAE7K688_9CAUD</name>
<dbReference type="EMBL" id="MT498058">
    <property type="protein sequence ID" value="QKY79944.1"/>
    <property type="molecule type" value="Genomic_DNA"/>
</dbReference>
<keyword evidence="2" id="KW-1185">Reference proteome</keyword>
<dbReference type="KEGG" id="vg:77951788"/>
<dbReference type="GeneID" id="77951788"/>
<dbReference type="Proteomes" id="UP000821895">
    <property type="component" value="Segment"/>
</dbReference>
<accession>A0AAE7K688</accession>
<proteinExistence type="predicted"/>
<evidence type="ECO:0000313" key="1">
    <source>
        <dbReference type="EMBL" id="QKY79944.1"/>
    </source>
</evidence>
<reference evidence="1" key="1">
    <citation type="submission" date="2020-05" db="EMBL/GenBank/DDBJ databases">
        <authorList>
            <person name="Conneilly E.M."/>
            <person name="Corace M.L."/>
            <person name="Daly D."/>
            <person name="Dejene M.A."/>
            <person name="Deng Y."/>
            <person name="Kelly J.M."/>
            <person name="Masiello C.S."/>
            <person name="McDonough D."/>
            <person name="Musser E."/>
            <person name="Pecorale A.L."/>
            <person name="Ray R.F."/>
            <person name="Regan I.M."/>
            <person name="Shedd N.A."/>
            <person name="Tatone J.R."/>
            <person name="Tocci C.W."/>
            <person name="Zarate C.M."/>
            <person name="Whitefleet-Smith J.L."/>
            <person name="Garlena R.A."/>
            <person name="Russell D.A."/>
            <person name="Pope W.H."/>
            <person name="Jacobs-Sera D."/>
            <person name="Hatfull G.F."/>
        </authorList>
    </citation>
    <scope>NUCLEOTIDE SEQUENCE</scope>
</reference>
<protein>
    <submittedName>
        <fullName evidence="1">Uncharacterized protein</fullName>
    </submittedName>
</protein>